<protein>
    <submittedName>
        <fullName evidence="2">PA14 domain-containing protein</fullName>
    </submittedName>
</protein>
<evidence type="ECO:0000256" key="1">
    <source>
        <dbReference type="SAM" id="MobiDB-lite"/>
    </source>
</evidence>
<dbReference type="EMBL" id="KJ019027">
    <property type="protein sequence ID" value="AIX14597.1"/>
    <property type="molecule type" value="Genomic_DNA"/>
</dbReference>
<dbReference type="Proteomes" id="UP000185279">
    <property type="component" value="Segment"/>
</dbReference>
<accession>A0A0E3ELT5</accession>
<evidence type="ECO:0000313" key="2">
    <source>
        <dbReference type="EMBL" id="AIX14597.1"/>
    </source>
</evidence>
<feature type="compositionally biased region" description="Low complexity" evidence="1">
    <location>
        <begin position="46"/>
        <end position="56"/>
    </location>
</feature>
<name>A0A0E3ELT5_9CAUD</name>
<evidence type="ECO:0000313" key="3">
    <source>
        <dbReference type="Proteomes" id="UP000185279"/>
    </source>
</evidence>
<feature type="region of interest" description="Disordered" evidence="1">
    <location>
        <begin position="20"/>
        <end position="56"/>
    </location>
</feature>
<gene>
    <name evidence="2" type="ORF">Syn7803C43_202</name>
</gene>
<sequence length="947" mass="101187">MASFYYPRGPFGPICDTILPDDDGDRVRRLDDDDDDGDDGRGRIIDGGPRPAPVGVAPWPQPITRCKTRVLENGETEYYDCFTEFDFEYDDGGYNGDDCIKDVNGECFNWVQESTDEFGLDDDFFVPEICPISCLPYDADINIRPVEFAVRKSNGQIVFKKKYACEKSTPLTYGVNAVIGQVSSSISAKFSDDGRSIEVTGSGTGTADLRLEWDDNPNDAGTALGSITVGGATFTQSGGEGSEENRINISGPSTIPLSFSGLNSANDVIDVTNSNTELHLLDGDGDDINAKFIIRGASGGGVSDVSLWNSEADKYAVWTNPAQCTLPCLTQEVTYRIFFNESNTYYFEFGADDTGDLYFNDEVTPFASAGTPSMLNDSFPKAGAPTRVAKNITAGIHLLTAKVTNSPQAIQSAVVGYVSSNNTLVSSSGSIGTISLGAGTAIRNELDGFSDTSGQFNGTLNEVGGFNVPSDSPTSQYLSFGTLELTGTPVSTRTASITMDLSGATSVTFTIIAGSDFNGGERPNDVGDTMEINFGNGWNTLAPSKQSAGVSFDEYDRTYGNWYTFTVNIPSSMTVPNATIQLRSGGDVPEIGGTYNGLSSSAFAAAYANCADVFGLYKVSIVSSTPGECEAVCGNVTANYDSWNWSKNPGGWYIKCCKGSPCISGESLPWVKSGPDPGGAWSDFMNAYAVWQSENEGFEGVEKTLIYDIYIEKNATLNLEYAADNFMKIYWDGNLVAEQTDRQGYTSSATTTFAGVIGNHKLTMKVTNEVNSDNDNSWSNNPAGGAWALSYQDDVSASFDSSGNLEVEGSGQVSIGLSLEWDDNPNDSGTALDTYAIGGAFLTQTAGVEKGTATATLTVNGGQTYNANITGNGDGFERKRDDTELHFFDGDGDDTNAKLSIVNVVGGIIRTSADLDQVSDGNLYWHTRMATGYAYNTNQNCSLVYTP</sequence>
<organism evidence="2 3">
    <name type="scientific">Synechococcus phage ACG-2014c</name>
    <dbReference type="NCBI Taxonomy" id="1079998"/>
    <lineage>
        <taxon>Viruses</taxon>
        <taxon>Duplodnaviria</taxon>
        <taxon>Heunggongvirae</taxon>
        <taxon>Uroviricota</taxon>
        <taxon>Caudoviricetes</taxon>
        <taxon>Pantevenvirales</taxon>
        <taxon>Kyanoviridae</taxon>
        <taxon>Namakavirus</taxon>
        <taxon>Namakavirus smbcm6</taxon>
    </lineage>
</organism>
<proteinExistence type="predicted"/>
<reference evidence="2 3" key="1">
    <citation type="submission" date="2013-12" db="EMBL/GenBank/DDBJ databases">
        <title>Ecological redundancy of diverse viral populations within a natural community.</title>
        <authorList>
            <person name="Gregory A.C."/>
            <person name="LaButti K."/>
            <person name="Copeland A."/>
            <person name="Woyke T."/>
            <person name="Sullivan M.B."/>
        </authorList>
    </citation>
    <scope>NUCLEOTIDE SEQUENCE [LARGE SCALE GENOMIC DNA]</scope>
    <source>
        <strain evidence="2">Syn7803C43</strain>
    </source>
</reference>